<dbReference type="EMBL" id="LNAM01000013">
    <property type="protein sequence ID" value="KSV60405.1"/>
    <property type="molecule type" value="Genomic_DNA"/>
</dbReference>
<dbReference type="STRING" id="290052.ASU35_05460"/>
<dbReference type="OrthoDB" id="1908741at2"/>
<dbReference type="Proteomes" id="UP000054874">
    <property type="component" value="Unassembled WGS sequence"/>
</dbReference>
<name>A0A0V8QIM2_9FIRM</name>
<sequence length="120" mass="13459">MAFIQYLNFNGANLPLPDSYDISMDAVEADTTGETEAGTTQRDVVRQGVVTISVSFSVSAAWLKRLSAYSKQDKLTVRYFDTTTLEISETEMYITGYKAKLEKDTSKKGLWTVSFTLNEF</sequence>
<gene>
    <name evidence="1" type="ORF">ASU35_05460</name>
</gene>
<protein>
    <submittedName>
        <fullName evidence="1">Uncharacterized protein</fullName>
    </submittedName>
</protein>
<accession>A0A0V8QIM2</accession>
<dbReference type="RefSeq" id="WP_058351381.1">
    <property type="nucleotide sequence ID" value="NZ_CABMMD010000013.1"/>
</dbReference>
<proteinExistence type="predicted"/>
<reference evidence="1 2" key="1">
    <citation type="submission" date="2015-11" db="EMBL/GenBank/DDBJ databases">
        <title>Butyribacter intestini gen. nov., sp. nov., a butyric acid-producing bacterium of the family Lachnospiraceae isolated from the human faeces.</title>
        <authorList>
            <person name="Zou Y."/>
            <person name="Xue W."/>
            <person name="Luo G."/>
            <person name="Lv M."/>
        </authorList>
    </citation>
    <scope>NUCLEOTIDE SEQUENCE [LARGE SCALE GENOMIC DNA]</scope>
    <source>
        <strain evidence="1 2">ACET-33324</strain>
    </source>
</reference>
<comment type="caution">
    <text evidence="1">The sequence shown here is derived from an EMBL/GenBank/DDBJ whole genome shotgun (WGS) entry which is preliminary data.</text>
</comment>
<keyword evidence="2" id="KW-1185">Reference proteome</keyword>
<organism evidence="1 2">
    <name type="scientific">Acetivibrio ethanolgignens</name>
    <dbReference type="NCBI Taxonomy" id="290052"/>
    <lineage>
        <taxon>Bacteria</taxon>
        <taxon>Bacillati</taxon>
        <taxon>Bacillota</taxon>
        <taxon>Clostridia</taxon>
        <taxon>Eubacteriales</taxon>
        <taxon>Oscillospiraceae</taxon>
        <taxon>Acetivibrio</taxon>
    </lineage>
</organism>
<evidence type="ECO:0000313" key="2">
    <source>
        <dbReference type="Proteomes" id="UP000054874"/>
    </source>
</evidence>
<dbReference type="AlphaFoldDB" id="A0A0V8QIM2"/>
<evidence type="ECO:0000313" key="1">
    <source>
        <dbReference type="EMBL" id="KSV60405.1"/>
    </source>
</evidence>